<gene>
    <name evidence="1" type="ORF">SAMN02745206_02016</name>
</gene>
<name>A0A1M5BTM3_9BACT</name>
<dbReference type="EMBL" id="FQVB01000018">
    <property type="protein sequence ID" value="SHF45776.1"/>
    <property type="molecule type" value="Genomic_DNA"/>
</dbReference>
<keyword evidence="2" id="KW-1185">Reference proteome</keyword>
<accession>A0A1M5BTM3</accession>
<dbReference type="Proteomes" id="UP000184076">
    <property type="component" value="Unassembled WGS sequence"/>
</dbReference>
<organism evidence="1 2">
    <name type="scientific">Desulfacinum infernum DSM 9756</name>
    <dbReference type="NCBI Taxonomy" id="1121391"/>
    <lineage>
        <taxon>Bacteria</taxon>
        <taxon>Pseudomonadati</taxon>
        <taxon>Thermodesulfobacteriota</taxon>
        <taxon>Syntrophobacteria</taxon>
        <taxon>Syntrophobacterales</taxon>
        <taxon>Syntrophobacteraceae</taxon>
        <taxon>Desulfacinum</taxon>
    </lineage>
</organism>
<proteinExistence type="predicted"/>
<evidence type="ECO:0000313" key="1">
    <source>
        <dbReference type="EMBL" id="SHF45776.1"/>
    </source>
</evidence>
<reference evidence="2" key="1">
    <citation type="submission" date="2016-11" db="EMBL/GenBank/DDBJ databases">
        <authorList>
            <person name="Varghese N."/>
            <person name="Submissions S."/>
        </authorList>
    </citation>
    <scope>NUCLEOTIDE SEQUENCE [LARGE SCALE GENOMIC DNA]</scope>
    <source>
        <strain evidence="2">DSM 9756</strain>
    </source>
</reference>
<dbReference type="RefSeq" id="WP_073038930.1">
    <property type="nucleotide sequence ID" value="NZ_FQVB01000018.1"/>
</dbReference>
<dbReference type="AlphaFoldDB" id="A0A1M5BTM3"/>
<sequence>MQQVTLEQARIMATQELEHLKSMVLTWKASYQGMAGDEGDNDFLVLEFVQEIEEYMVPFVRRMHVTEQLTDQQVSDFLDFCYMQAKDLRASFNKEG</sequence>
<dbReference type="STRING" id="1121391.SAMN02745206_02016"/>
<evidence type="ECO:0000313" key="2">
    <source>
        <dbReference type="Proteomes" id="UP000184076"/>
    </source>
</evidence>
<protein>
    <submittedName>
        <fullName evidence="1">Uncharacterized protein</fullName>
    </submittedName>
</protein>
<dbReference type="OrthoDB" id="5515718at2"/>